<reference evidence="12" key="1">
    <citation type="submission" date="2022-11" db="UniProtKB">
        <authorList>
            <consortium name="WormBaseParasite"/>
        </authorList>
    </citation>
    <scope>IDENTIFICATION</scope>
</reference>
<dbReference type="InterPro" id="IPR039733">
    <property type="entry name" value="NTAQ1"/>
</dbReference>
<protein>
    <recommendedName>
        <fullName evidence="5 9">Protein N-terminal glutamine amidohydrolase</fullName>
        <ecNumber evidence="4 9">3.5.1.122</ecNumber>
    </recommendedName>
    <alternativeName>
        <fullName evidence="7 9">Protein NH2-terminal glutamine deamidase</fullName>
    </alternativeName>
</protein>
<comment type="similarity">
    <text evidence="2 9">Belongs to the NTAQ1 family.</text>
</comment>
<dbReference type="PANTHER" id="PTHR13035:SF0">
    <property type="entry name" value="PROTEIN N-TERMINAL GLUTAMINE AMIDOHYDROLASE"/>
    <property type="match status" value="1"/>
</dbReference>
<evidence type="ECO:0000256" key="8">
    <source>
        <dbReference type="ARBA" id="ARBA00048768"/>
    </source>
</evidence>
<comment type="catalytic activity">
    <reaction evidence="8 9">
        <text>N-terminal L-glutaminyl-[protein] + H2O = N-terminal L-glutamyl-[protein] + NH4(+)</text>
        <dbReference type="Rhea" id="RHEA:50680"/>
        <dbReference type="Rhea" id="RHEA-COMP:12668"/>
        <dbReference type="Rhea" id="RHEA-COMP:12777"/>
        <dbReference type="ChEBI" id="CHEBI:15377"/>
        <dbReference type="ChEBI" id="CHEBI:28938"/>
        <dbReference type="ChEBI" id="CHEBI:64721"/>
        <dbReference type="ChEBI" id="CHEBI:64722"/>
        <dbReference type="EC" id="3.5.1.122"/>
    </reaction>
</comment>
<dbReference type="Pfam" id="PF09764">
    <property type="entry name" value="Nt_Gln_amidase"/>
    <property type="match status" value="1"/>
</dbReference>
<dbReference type="WBParaSite" id="PSAMB.scaffold12881size2538.g35147.t1">
    <property type="protein sequence ID" value="PSAMB.scaffold12881size2538.g35147.t1"/>
    <property type="gene ID" value="PSAMB.scaffold12881size2538.g35147"/>
</dbReference>
<dbReference type="GO" id="GO:0005634">
    <property type="term" value="C:nucleus"/>
    <property type="evidence" value="ECO:0007669"/>
    <property type="project" value="TreeGrafter"/>
</dbReference>
<dbReference type="InterPro" id="IPR023128">
    <property type="entry name" value="Prot_N_Gln_amidohydro_ab_roll"/>
</dbReference>
<dbReference type="AlphaFoldDB" id="A0A914UX82"/>
<name>A0A914UX82_9BILA</name>
<evidence type="ECO:0000259" key="10">
    <source>
        <dbReference type="Pfam" id="PF09764"/>
    </source>
</evidence>
<dbReference type="PANTHER" id="PTHR13035">
    <property type="entry name" value="PROTEIN N-TERMINAL GLUTAMINE AMIDOHYDROLASE"/>
    <property type="match status" value="1"/>
</dbReference>
<dbReference type="Gene3D" id="3.10.620.10">
    <property type="entry name" value="Protein N-terminal glutamine amidohydrolase, alpha beta roll"/>
    <property type="match status" value="1"/>
</dbReference>
<evidence type="ECO:0000256" key="6">
    <source>
        <dbReference type="ARBA" id="ARBA00022801"/>
    </source>
</evidence>
<evidence type="ECO:0000256" key="3">
    <source>
        <dbReference type="ARBA" id="ARBA00011245"/>
    </source>
</evidence>
<evidence type="ECO:0000313" key="11">
    <source>
        <dbReference type="Proteomes" id="UP000887566"/>
    </source>
</evidence>
<keyword evidence="6 9" id="KW-0378">Hydrolase</keyword>
<dbReference type="EC" id="3.5.1.122" evidence="4 9"/>
<accession>A0A914UX82</accession>
<feature type="domain" description="Protein N-terminal glutamine amidohydrolase alpha beta roll" evidence="10">
    <location>
        <begin position="1"/>
        <end position="90"/>
    </location>
</feature>
<comment type="function">
    <text evidence="1 9">Mediates the side-chain deamidation of N-terminal glutamine residues to glutamate, an important step in N-end rule pathway of protein degradation. Conversion of the resulting N-terminal glutamine to glutamate renders the protein susceptible to arginylation, polyubiquitination and degradation as specified by the N-end rule. Does not act on substrates with internal or C-terminal glutamine and does not act on non-glutamine residues in any position.</text>
</comment>
<evidence type="ECO:0000256" key="4">
    <source>
        <dbReference type="ARBA" id="ARBA00012718"/>
    </source>
</evidence>
<organism evidence="11 12">
    <name type="scientific">Plectus sambesii</name>
    <dbReference type="NCBI Taxonomy" id="2011161"/>
    <lineage>
        <taxon>Eukaryota</taxon>
        <taxon>Metazoa</taxon>
        <taxon>Ecdysozoa</taxon>
        <taxon>Nematoda</taxon>
        <taxon>Chromadorea</taxon>
        <taxon>Plectida</taxon>
        <taxon>Plectina</taxon>
        <taxon>Plectoidea</taxon>
        <taxon>Plectidae</taxon>
        <taxon>Plectus</taxon>
    </lineage>
</organism>
<evidence type="ECO:0000256" key="9">
    <source>
        <dbReference type="RuleBase" id="RU367082"/>
    </source>
</evidence>
<dbReference type="GO" id="GO:0005829">
    <property type="term" value="C:cytosol"/>
    <property type="evidence" value="ECO:0007669"/>
    <property type="project" value="TreeGrafter"/>
</dbReference>
<dbReference type="GO" id="GO:0070773">
    <property type="term" value="F:protein-N-terminal glutamine amidohydrolase activity"/>
    <property type="evidence" value="ECO:0007669"/>
    <property type="project" value="UniProtKB-UniRule"/>
</dbReference>
<evidence type="ECO:0000313" key="12">
    <source>
        <dbReference type="WBParaSite" id="PSAMB.scaffold12881size2538.g35147.t1"/>
    </source>
</evidence>
<evidence type="ECO:0000256" key="7">
    <source>
        <dbReference type="ARBA" id="ARBA00029677"/>
    </source>
</evidence>
<evidence type="ECO:0000256" key="5">
    <source>
        <dbReference type="ARBA" id="ARBA00021247"/>
    </source>
</evidence>
<sequence length="97" mass="11731">MIYDLDTTLDFPCDFCTYVTDAIRKLELKEQYQRYFRVIPAEKYLLEFSSDRRHMRRPDGTWMVEQPSWPCIFASSTGHNIEQFWSMDPEIFSDWST</sequence>
<evidence type="ECO:0000256" key="2">
    <source>
        <dbReference type="ARBA" id="ARBA00008985"/>
    </source>
</evidence>
<dbReference type="GO" id="GO:0008418">
    <property type="term" value="F:protein-N-terminal asparagine amidohydrolase activity"/>
    <property type="evidence" value="ECO:0007669"/>
    <property type="project" value="UniProtKB-UniRule"/>
</dbReference>
<proteinExistence type="inferred from homology"/>
<dbReference type="Proteomes" id="UP000887566">
    <property type="component" value="Unplaced"/>
</dbReference>
<evidence type="ECO:0000256" key="1">
    <source>
        <dbReference type="ARBA" id="ARBA00003923"/>
    </source>
</evidence>
<keyword evidence="11" id="KW-1185">Reference proteome</keyword>
<comment type="subunit">
    <text evidence="3 9">Monomer.</text>
</comment>
<dbReference type="InterPro" id="IPR037132">
    <property type="entry name" value="N_Gln_amidohydro_ab_roll_sf"/>
</dbReference>